<sequence length="361" mass="40174">MVKGKPSRNNATLDQYFTIKKPTPDSHQPPFAKNENIAATTIDSTHDIKQHKKTTLASDPKQQLQERKPLAELGGGGLTSQNTTRRHNPAKSFVVLRDDDQDCVTKAQQQQQQQDDDDDDDDINTLATTKTTTQSQFNTQVVPLVDTLNSQSSSITSSPVALADSQDSFLGPGGIEFRVDALDSDDDDTPTTNDQMDGESPFFDHEWHSTNHNKRTRQQSFGNNHNNSDADDDDDDDFYYCDKTRRIDASEQEKDHMSSFEFSTFSPLSVPLDNILQSNSSLSSDDDQDDNDPNGQKQQQQQSPLFTFSSSTLQSNNTSLSDSNDPLTTLPMSPLLLDETVDLHVAYPIPRGTHILDKFGL</sequence>
<protein>
    <submittedName>
        <fullName evidence="2">Uncharacterized protein</fullName>
    </submittedName>
</protein>
<feature type="region of interest" description="Disordered" evidence="1">
    <location>
        <begin position="1"/>
        <end position="129"/>
    </location>
</feature>
<feature type="compositionally biased region" description="Acidic residues" evidence="1">
    <location>
        <begin position="114"/>
        <end position="123"/>
    </location>
</feature>
<feature type="compositionally biased region" description="Polar residues" evidence="1">
    <location>
        <begin position="218"/>
        <end position="227"/>
    </location>
</feature>
<proteinExistence type="predicted"/>
<organism evidence="2 3">
    <name type="scientific">Absidia repens</name>
    <dbReference type="NCBI Taxonomy" id="90262"/>
    <lineage>
        <taxon>Eukaryota</taxon>
        <taxon>Fungi</taxon>
        <taxon>Fungi incertae sedis</taxon>
        <taxon>Mucoromycota</taxon>
        <taxon>Mucoromycotina</taxon>
        <taxon>Mucoromycetes</taxon>
        <taxon>Mucorales</taxon>
        <taxon>Cunninghamellaceae</taxon>
        <taxon>Absidia</taxon>
    </lineage>
</organism>
<feature type="region of interest" description="Disordered" evidence="1">
    <location>
        <begin position="179"/>
        <end position="235"/>
    </location>
</feature>
<evidence type="ECO:0000256" key="1">
    <source>
        <dbReference type="SAM" id="MobiDB-lite"/>
    </source>
</evidence>
<accession>A0A1X2I2Z8</accession>
<dbReference type="AlphaFoldDB" id="A0A1X2I2Z8"/>
<evidence type="ECO:0000313" key="3">
    <source>
        <dbReference type="Proteomes" id="UP000193560"/>
    </source>
</evidence>
<feature type="compositionally biased region" description="Low complexity" evidence="1">
    <location>
        <begin position="293"/>
        <end position="303"/>
    </location>
</feature>
<gene>
    <name evidence="2" type="ORF">BCR42DRAFT_425295</name>
</gene>
<keyword evidence="3" id="KW-1185">Reference proteome</keyword>
<reference evidence="2 3" key="1">
    <citation type="submission" date="2016-07" db="EMBL/GenBank/DDBJ databases">
        <title>Pervasive Adenine N6-methylation of Active Genes in Fungi.</title>
        <authorList>
            <consortium name="DOE Joint Genome Institute"/>
            <person name="Mondo S.J."/>
            <person name="Dannebaum R.O."/>
            <person name="Kuo R.C."/>
            <person name="Labutti K."/>
            <person name="Haridas S."/>
            <person name="Kuo A."/>
            <person name="Salamov A."/>
            <person name="Ahrendt S.R."/>
            <person name="Lipzen A."/>
            <person name="Sullivan W."/>
            <person name="Andreopoulos W.B."/>
            <person name="Clum A."/>
            <person name="Lindquist E."/>
            <person name="Daum C."/>
            <person name="Ramamoorthy G.K."/>
            <person name="Gryganskyi A."/>
            <person name="Culley D."/>
            <person name="Magnuson J.K."/>
            <person name="James T.Y."/>
            <person name="O'Malley M.A."/>
            <person name="Stajich J.E."/>
            <person name="Spatafora J.W."/>
            <person name="Visel A."/>
            <person name="Grigoriev I.V."/>
        </authorList>
    </citation>
    <scope>NUCLEOTIDE SEQUENCE [LARGE SCALE GENOMIC DNA]</scope>
    <source>
        <strain evidence="2 3">NRRL 1336</strain>
    </source>
</reference>
<evidence type="ECO:0000313" key="2">
    <source>
        <dbReference type="EMBL" id="ORZ08130.1"/>
    </source>
</evidence>
<feature type="region of interest" description="Disordered" evidence="1">
    <location>
        <begin position="275"/>
        <end position="303"/>
    </location>
</feature>
<name>A0A1X2I2Z8_9FUNG</name>
<dbReference type="Proteomes" id="UP000193560">
    <property type="component" value="Unassembled WGS sequence"/>
</dbReference>
<comment type="caution">
    <text evidence="2">The sequence shown here is derived from an EMBL/GenBank/DDBJ whole genome shotgun (WGS) entry which is preliminary data.</text>
</comment>
<dbReference type="EMBL" id="MCGE01000032">
    <property type="protein sequence ID" value="ORZ08130.1"/>
    <property type="molecule type" value="Genomic_DNA"/>
</dbReference>